<evidence type="ECO:0000256" key="3">
    <source>
        <dbReference type="SAM" id="MobiDB-lite"/>
    </source>
</evidence>
<dbReference type="Proteomes" id="UP000037751">
    <property type="component" value="Unassembled WGS sequence"/>
</dbReference>
<evidence type="ECO:0000256" key="1">
    <source>
        <dbReference type="ARBA" id="ARBA00006180"/>
    </source>
</evidence>
<evidence type="ECO:0000256" key="2">
    <source>
        <dbReference type="ARBA" id="ARBA00023306"/>
    </source>
</evidence>
<accession>A0A0M9VQK4</accession>
<feature type="region of interest" description="Disordered" evidence="3">
    <location>
        <begin position="977"/>
        <end position="1076"/>
    </location>
</feature>
<feature type="compositionally biased region" description="Low complexity" evidence="3">
    <location>
        <begin position="655"/>
        <end position="664"/>
    </location>
</feature>
<sequence>MFWRFGVAPVSSLSKLLEKQDVSLEEVLDDADILQECKSNNQKLIEYLQQPSVLSRLLDYVVGAVEVVDVSGSEAEENVGFKYPFIASEILSSEIPEVSALLFENSNKYLEPFWYQFLSMAADAPQRPIPHHEHPLTKAAYGPKAAPDGENEEPSEEQQSYSARTHGPGFTVLAGYWTKVNTALLDHHPQEMLAFIKTMPSVVEGFAAHFETPAVVDLLFRLIQCEDSVPDSNIVSWLSERDLVSHVVSLLSPHASTDMHKAASEFLKTIISLSAPSPSSLNQVPVHDTFGGPGEMLLGAGGVNNILVRELASEENVNKMVSFMLDYEPWKRRQSVVRDEAKKPFSGILDASLQTLPEDSAVEEEEEEEDVSIIHQTMKDRQNRHLSMSRRLSAAGTSVRDSTATVRPSMVRRQSSTQRGLSQESITSSFVNCAGVFIELIRKNNSDYFEQHLFHTIRNYLVFRQQEIANQHQQEKASQKQSEPAAADKPELSLDDLPIDGDADAEGLEEAMKEVSEKMGIVHLGPLLQILAEKIPDLQEKMRRPPQDTSMVETTLGKIEPLTQTRYCIAELYAELLHCSNMALLNRAKNVGPRYSPSGSLMGGLVGLQALSSTLQGEDAIMPPDNEAMASEEWSPDKDEHEDNVEPPSGAPSGEPNAAAALPAKESEADLSESSESEQDDAASIASVLSSMSLADLTSQLSHRSSVAEESDYRIRGNYLKKQFLTYEVIPTLVELFLEFPWNNFLHNVVYDIIQQLFNGDVDSPINRKLIISTFNDACLVEAILEGVRRNRQSTSQLRHIRLGYMGHLNLIAEEIIKLLERYPMEVGSAVNEHFSPDWERFLNEELSESRAKESMPLAGGRPSGNGLGMQNWSNLESDEWYSENDSNHTFAQYLSAQMRTDGGDDESSTNVLAYMNDADPLLGRGGSGDDEWGPFADSSQSAFEFTSTASVTTNTKTYQENLTPADWAAEFRRGGATTLSDMPDDSNVDNDSDSDEANSVQGRDDYSASSTDSEDNYGDDSPYVDLHKPASLRQRTQNIERMQPDRLPEPNEQSTEDWPAAHAARHVRTLSSGGEDRAATLAAAQLPEDVEPTAEGLLRRTLADGTTVTVPLDDAELSQTQSAIVDDS</sequence>
<dbReference type="GO" id="GO:0019903">
    <property type="term" value="F:protein phosphatase binding"/>
    <property type="evidence" value="ECO:0007669"/>
    <property type="project" value="InterPro"/>
</dbReference>
<feature type="compositionally biased region" description="Acidic residues" evidence="3">
    <location>
        <begin position="983"/>
        <end position="997"/>
    </location>
</feature>
<keyword evidence="5" id="KW-1185">Reference proteome</keyword>
<reference evidence="4 5" key="1">
    <citation type="submission" date="2015-07" db="EMBL/GenBank/DDBJ databases">
        <title>Draft Genome Sequence of Malassezia furfur CBS1878 and Malassezia pachydermatis CBS1879.</title>
        <authorList>
            <person name="Triana S."/>
            <person name="Ohm R."/>
            <person name="Gonzalez A."/>
            <person name="DeCock H."/>
            <person name="Restrepo S."/>
            <person name="Celis A."/>
        </authorList>
    </citation>
    <scope>NUCLEOTIDE SEQUENCE [LARGE SCALE GENOMIC DNA]</scope>
    <source>
        <strain evidence="4 5">CBS 1879</strain>
    </source>
</reference>
<feature type="compositionally biased region" description="Acidic residues" evidence="3">
    <location>
        <begin position="669"/>
        <end position="681"/>
    </location>
</feature>
<comment type="caution">
    <text evidence="4">The sequence shown here is derived from an EMBL/GenBank/DDBJ whole genome shotgun (WGS) entry which is preliminary data.</text>
</comment>
<dbReference type="Pfam" id="PF04499">
    <property type="entry name" value="SAPS"/>
    <property type="match status" value="1"/>
</dbReference>
<dbReference type="GO" id="GO:0005634">
    <property type="term" value="C:nucleus"/>
    <property type="evidence" value="ECO:0007669"/>
    <property type="project" value="TreeGrafter"/>
</dbReference>
<keyword evidence="2" id="KW-0131">Cell cycle</keyword>
<dbReference type="PANTHER" id="PTHR12634">
    <property type="entry name" value="SIT4 YEAST -ASSOCIATING PROTEIN-RELATED"/>
    <property type="match status" value="1"/>
</dbReference>
<dbReference type="GO" id="GO:0005829">
    <property type="term" value="C:cytosol"/>
    <property type="evidence" value="ECO:0007669"/>
    <property type="project" value="TreeGrafter"/>
</dbReference>
<dbReference type="AlphaFoldDB" id="A0A0M9VQK4"/>
<dbReference type="InterPro" id="IPR007587">
    <property type="entry name" value="SAPS"/>
</dbReference>
<feature type="region of interest" description="Disordered" evidence="3">
    <location>
        <begin position="382"/>
        <end position="424"/>
    </location>
</feature>
<dbReference type="STRING" id="77020.A0A0M9VQK4"/>
<name>A0A0M9VQK4_9BASI</name>
<protein>
    <recommendedName>
        <fullName evidence="6">SAPS-domain-containing protein</fullName>
    </recommendedName>
</protein>
<organism evidence="4 5">
    <name type="scientific">Malassezia pachydermatis</name>
    <dbReference type="NCBI Taxonomy" id="77020"/>
    <lineage>
        <taxon>Eukaryota</taxon>
        <taxon>Fungi</taxon>
        <taxon>Dikarya</taxon>
        <taxon>Basidiomycota</taxon>
        <taxon>Ustilaginomycotina</taxon>
        <taxon>Malasseziomycetes</taxon>
        <taxon>Malasseziales</taxon>
        <taxon>Malasseziaceae</taxon>
        <taxon>Malassezia</taxon>
    </lineage>
</organism>
<dbReference type="PANTHER" id="PTHR12634:SF8">
    <property type="entry name" value="FIERY MOUNTAIN, ISOFORM D"/>
    <property type="match status" value="1"/>
</dbReference>
<feature type="region of interest" description="Disordered" evidence="3">
    <location>
        <begin position="471"/>
        <end position="501"/>
    </location>
</feature>
<feature type="region of interest" description="Disordered" evidence="3">
    <location>
        <begin position="128"/>
        <end position="163"/>
    </location>
</feature>
<dbReference type="GeneID" id="28729077"/>
<dbReference type="GO" id="GO:0019888">
    <property type="term" value="F:protein phosphatase regulator activity"/>
    <property type="evidence" value="ECO:0007669"/>
    <property type="project" value="TreeGrafter"/>
</dbReference>
<dbReference type="VEuPathDB" id="FungiDB:Malapachy_2714"/>
<evidence type="ECO:0000313" key="4">
    <source>
        <dbReference type="EMBL" id="KOS15635.1"/>
    </source>
</evidence>
<comment type="similarity">
    <text evidence="1">Belongs to the SAPS family.</text>
</comment>
<dbReference type="EMBL" id="LGAV01000002">
    <property type="protein sequence ID" value="KOS15635.1"/>
    <property type="molecule type" value="Genomic_DNA"/>
</dbReference>
<evidence type="ECO:0008006" key="6">
    <source>
        <dbReference type="Google" id="ProtNLM"/>
    </source>
</evidence>
<dbReference type="OrthoDB" id="10259133at2759"/>
<feature type="compositionally biased region" description="Polar residues" evidence="3">
    <location>
        <begin position="395"/>
        <end position="424"/>
    </location>
</feature>
<feature type="region of interest" description="Disordered" evidence="3">
    <location>
        <begin position="628"/>
        <end position="683"/>
    </location>
</feature>
<gene>
    <name evidence="4" type="ORF">Malapachy_2714</name>
</gene>
<evidence type="ECO:0000313" key="5">
    <source>
        <dbReference type="Proteomes" id="UP000037751"/>
    </source>
</evidence>
<proteinExistence type="inferred from homology"/>
<dbReference type="RefSeq" id="XP_017993267.1">
    <property type="nucleotide sequence ID" value="XM_018137202.1"/>
</dbReference>